<dbReference type="AlphaFoldDB" id="A8F7G3"/>
<reference evidence="6 7" key="1">
    <citation type="submission" date="2007-08" db="EMBL/GenBank/DDBJ databases">
        <title>Complete sequence of Thermotoga lettingae TMO.</title>
        <authorList>
            <consortium name="US DOE Joint Genome Institute"/>
            <person name="Copeland A."/>
            <person name="Lucas S."/>
            <person name="Lapidus A."/>
            <person name="Barry K."/>
            <person name="Glavina del Rio T."/>
            <person name="Dalin E."/>
            <person name="Tice H."/>
            <person name="Pitluck S."/>
            <person name="Foster B."/>
            <person name="Bruce D."/>
            <person name="Schmutz J."/>
            <person name="Larimer F."/>
            <person name="Land M."/>
            <person name="Hauser L."/>
            <person name="Kyrpides N."/>
            <person name="Mikhailova N."/>
            <person name="Nelson K."/>
            <person name="Gogarten J.P."/>
            <person name="Noll K."/>
            <person name="Richardson P."/>
        </authorList>
    </citation>
    <scope>NUCLEOTIDE SEQUENCE [LARGE SCALE GENOMIC DNA]</scope>
    <source>
        <strain evidence="7">ATCC BAA-301 / DSM 14385 / NBRC 107922 / TMO</strain>
    </source>
</reference>
<proteinExistence type="predicted"/>
<feature type="transmembrane region" description="Helical" evidence="4">
    <location>
        <begin position="340"/>
        <end position="362"/>
    </location>
</feature>
<feature type="transmembrane region" description="Helical" evidence="4">
    <location>
        <begin position="374"/>
        <end position="399"/>
    </location>
</feature>
<keyword evidence="3 4" id="KW-0472">Membrane</keyword>
<feature type="transmembrane region" description="Helical" evidence="4">
    <location>
        <begin position="280"/>
        <end position="297"/>
    </location>
</feature>
<accession>A8F7G3</accession>
<feature type="transmembrane region" description="Helical" evidence="4">
    <location>
        <begin position="138"/>
        <end position="159"/>
    </location>
</feature>
<evidence type="ECO:0000256" key="2">
    <source>
        <dbReference type="ARBA" id="ARBA00022989"/>
    </source>
</evidence>
<evidence type="ECO:0000256" key="3">
    <source>
        <dbReference type="ARBA" id="ARBA00023136"/>
    </source>
</evidence>
<organism evidence="6 7">
    <name type="scientific">Pseudothermotoga lettingae (strain ATCC BAA-301 / DSM 14385 / NBRC 107922 / TMO)</name>
    <name type="common">Thermotoga lettingae</name>
    <dbReference type="NCBI Taxonomy" id="416591"/>
    <lineage>
        <taxon>Bacteria</taxon>
        <taxon>Thermotogati</taxon>
        <taxon>Thermotogota</taxon>
        <taxon>Thermotogae</taxon>
        <taxon>Thermotogales</taxon>
        <taxon>Thermotogaceae</taxon>
        <taxon>Pseudothermotoga</taxon>
    </lineage>
</organism>
<dbReference type="STRING" id="416591.Tlet_1541"/>
<reference evidence="6 7" key="2">
    <citation type="journal article" date="2009" name="Proc. Natl. Acad. Sci. U.S.A.">
        <title>On the chimeric nature, thermophilic origin, and phylogenetic placement of the Thermotogales.</title>
        <authorList>
            <person name="Zhaxybayeva O."/>
            <person name="Swithers K.S."/>
            <person name="Lapierre P."/>
            <person name="Fournier G.P."/>
            <person name="Bickhart D.M."/>
            <person name="DeBoy R.T."/>
            <person name="Nelson K.E."/>
            <person name="Nesbo C.L."/>
            <person name="Doolittle W.F."/>
            <person name="Gogarten J.P."/>
            <person name="Noll K.M."/>
        </authorList>
    </citation>
    <scope>NUCLEOTIDE SEQUENCE [LARGE SCALE GENOMIC DNA]</scope>
    <source>
        <strain evidence="7">ATCC BAA-301 / DSM 14385 / NBRC 107922 / TMO</strain>
    </source>
</reference>
<protein>
    <submittedName>
        <fullName evidence="6">Major facilitator superfamily MFS_1</fullName>
    </submittedName>
</protein>
<feature type="transmembrane region" description="Helical" evidence="4">
    <location>
        <begin position="39"/>
        <end position="60"/>
    </location>
</feature>
<keyword evidence="7" id="KW-1185">Reference proteome</keyword>
<dbReference type="InterPro" id="IPR011701">
    <property type="entry name" value="MFS"/>
</dbReference>
<dbReference type="EMBL" id="CP000812">
    <property type="protein sequence ID" value="ABV34097.1"/>
    <property type="molecule type" value="Genomic_DNA"/>
</dbReference>
<dbReference type="PANTHER" id="PTHR23526">
    <property type="entry name" value="INTEGRAL MEMBRANE TRANSPORT PROTEIN-RELATED"/>
    <property type="match status" value="1"/>
</dbReference>
<dbReference type="Proteomes" id="UP000002016">
    <property type="component" value="Chromosome"/>
</dbReference>
<dbReference type="Gene3D" id="1.20.1250.20">
    <property type="entry name" value="MFS general substrate transporter like domains"/>
    <property type="match status" value="2"/>
</dbReference>
<evidence type="ECO:0000256" key="1">
    <source>
        <dbReference type="ARBA" id="ARBA00022692"/>
    </source>
</evidence>
<evidence type="ECO:0000256" key="4">
    <source>
        <dbReference type="SAM" id="Phobius"/>
    </source>
</evidence>
<dbReference type="Pfam" id="PF07690">
    <property type="entry name" value="MFS_1"/>
    <property type="match status" value="1"/>
</dbReference>
<feature type="transmembrane region" description="Helical" evidence="4">
    <location>
        <begin position="247"/>
        <end position="268"/>
    </location>
</feature>
<feature type="transmembrane region" description="Helical" evidence="4">
    <location>
        <begin position="216"/>
        <end position="235"/>
    </location>
</feature>
<evidence type="ECO:0000259" key="5">
    <source>
        <dbReference type="PROSITE" id="PS50850"/>
    </source>
</evidence>
<dbReference type="InterPro" id="IPR052528">
    <property type="entry name" value="Sugar_transport-like"/>
</dbReference>
<dbReference type="GO" id="GO:0022857">
    <property type="term" value="F:transmembrane transporter activity"/>
    <property type="evidence" value="ECO:0007669"/>
    <property type="project" value="InterPro"/>
</dbReference>
<keyword evidence="1 4" id="KW-0812">Transmembrane</keyword>
<dbReference type="PROSITE" id="PS50850">
    <property type="entry name" value="MFS"/>
    <property type="match status" value="1"/>
</dbReference>
<dbReference type="eggNOG" id="COG2211">
    <property type="taxonomic scope" value="Bacteria"/>
</dbReference>
<dbReference type="HOGENOM" id="CLU_025379_2_1_0"/>
<dbReference type="InterPro" id="IPR036259">
    <property type="entry name" value="MFS_trans_sf"/>
</dbReference>
<dbReference type="InterPro" id="IPR020846">
    <property type="entry name" value="MFS_dom"/>
</dbReference>
<name>A8F7G3_PSELT</name>
<feature type="transmembrane region" description="Helical" evidence="4">
    <location>
        <begin position="165"/>
        <end position="184"/>
    </location>
</feature>
<dbReference type="KEGG" id="tle:Tlet_1541"/>
<dbReference type="SUPFAM" id="SSF103473">
    <property type="entry name" value="MFS general substrate transporter"/>
    <property type="match status" value="1"/>
</dbReference>
<feature type="transmembrane region" description="Helical" evidence="4">
    <location>
        <begin position="72"/>
        <end position="91"/>
    </location>
</feature>
<feature type="transmembrane region" description="Helical" evidence="4">
    <location>
        <begin position="303"/>
        <end position="328"/>
    </location>
</feature>
<feature type="transmembrane region" description="Helical" evidence="4">
    <location>
        <begin position="12"/>
        <end position="33"/>
    </location>
</feature>
<sequence length="439" mass="49370">MNLALRISIFEGTLAVFINQLFGGVYLTGYFLWMGASPFLIGLFGSIPSLASALQILPLLFAHRLNSRKQLIVPLMWIARTGIATFALFPILKGGLFLSYAMYMYIQIAGAISSPLWQSWMADLVPKHSIGSYFGLRNFVLGVVQIPAMFIAGIVLDALGENTKGFSVLFLLAGLAGFLNGYLLKIQHEPVYRIRESSIGPVTSFKLLMHNKQFKNLMLSFAIWYFAVGFGSVYINVMLLKEIQFSYLQVSILNAVAMFIGTLFQPFWGKAGDKYGFQNFLKMCIWVQAFLILFWGLTPKSFLYVFLLQIFIGIFVTAGSSQLIFYTLMYIAPADLRTEAFSIFNSFSNIALTLGSLISGIIVSSLSNFGFKVFYLNVTSIRLTMFISFCLRILAAYTMSKADLGSARKVPFFELVRESFTTAIIPWMRSWTNIWRKSK</sequence>
<gene>
    <name evidence="6" type="ordered locus">Tlet_1541</name>
</gene>
<evidence type="ECO:0000313" key="6">
    <source>
        <dbReference type="EMBL" id="ABV34097.1"/>
    </source>
</evidence>
<keyword evidence="2 4" id="KW-1133">Transmembrane helix</keyword>
<feature type="domain" description="Major facilitator superfamily (MFS) profile" evidence="5">
    <location>
        <begin position="169"/>
        <end position="439"/>
    </location>
</feature>
<dbReference type="PANTHER" id="PTHR23526:SF2">
    <property type="entry name" value="MAJOR FACILITATOR SUPERFAMILY (MFS) PROFILE DOMAIN-CONTAINING PROTEIN"/>
    <property type="match status" value="1"/>
</dbReference>
<evidence type="ECO:0000313" key="7">
    <source>
        <dbReference type="Proteomes" id="UP000002016"/>
    </source>
</evidence>